<dbReference type="RefSeq" id="WP_284825886.1">
    <property type="nucleotide sequence ID" value="NZ_CP126969.1"/>
</dbReference>
<name>A0ABY8VGE1_9CORY</name>
<dbReference type="EMBL" id="CP126969">
    <property type="protein sequence ID" value="WIM68382.1"/>
    <property type="molecule type" value="Genomic_DNA"/>
</dbReference>
<dbReference type="GO" id="GO:0016787">
    <property type="term" value="F:hydrolase activity"/>
    <property type="evidence" value="ECO:0007669"/>
    <property type="project" value="UniProtKB-KW"/>
</dbReference>
<dbReference type="Proteomes" id="UP001225598">
    <property type="component" value="Chromosome"/>
</dbReference>
<reference evidence="3 4" key="1">
    <citation type="submission" date="2023-05" db="EMBL/GenBank/DDBJ databases">
        <title>Corynebacterium suedekumii sp. nov. and Corynebacterium breve sp. nov. isolated from raw cow's milk.</title>
        <authorList>
            <person name="Baer M.K."/>
            <person name="Mehl L."/>
            <person name="Hellmuth R."/>
            <person name="Marke G."/>
            <person name="Lipski A."/>
        </authorList>
    </citation>
    <scope>NUCLEOTIDE SEQUENCE [LARGE SCALE GENOMIC DNA]</scope>
    <source>
        <strain evidence="3 4">R4</strain>
    </source>
</reference>
<dbReference type="PANTHER" id="PTHR21666">
    <property type="entry name" value="PEPTIDASE-RELATED"/>
    <property type="match status" value="1"/>
</dbReference>
<protein>
    <submittedName>
        <fullName evidence="3">M23 family metallopeptidase</fullName>
        <ecNumber evidence="3">3.4.-.-</ecNumber>
    </submittedName>
</protein>
<evidence type="ECO:0000256" key="1">
    <source>
        <dbReference type="SAM" id="SignalP"/>
    </source>
</evidence>
<keyword evidence="3" id="KW-0378">Hydrolase</keyword>
<feature type="chain" id="PRO_5045859160" evidence="1">
    <location>
        <begin position="23"/>
        <end position="224"/>
    </location>
</feature>
<evidence type="ECO:0000259" key="2">
    <source>
        <dbReference type="Pfam" id="PF01551"/>
    </source>
</evidence>
<accession>A0ABY8VGE1</accession>
<feature type="domain" description="M23ase beta-sheet core" evidence="2">
    <location>
        <begin position="117"/>
        <end position="212"/>
    </location>
</feature>
<keyword evidence="4" id="KW-1185">Reference proteome</keyword>
<gene>
    <name evidence="3" type="ORF">QP027_03015</name>
</gene>
<keyword evidence="1" id="KW-0732">Signal</keyword>
<dbReference type="InterPro" id="IPR016047">
    <property type="entry name" value="M23ase_b-sheet_dom"/>
</dbReference>
<evidence type="ECO:0000313" key="4">
    <source>
        <dbReference type="Proteomes" id="UP001225598"/>
    </source>
</evidence>
<sequence>MKHRLIAVAAACAVAIAPTAHAQALTVNLGGVPVDDYSVVLDELGKVATAITETGATISAGGYSIVYDPSTLLEFEPEEVQPHPLSYQEGATADGRLVVLPSEGTYTSGFGPRWGAMHQGIDIGNDYGTPIRSVMDGTVINAGPARGFGYWVVVKHDGGEVSVYGHMQSYSVAVGDRVSAGQVIAEMGSEGQSTGPHLHFEIKPDGVNQVDPVPWFADKGIYIS</sequence>
<dbReference type="Pfam" id="PF01551">
    <property type="entry name" value="Peptidase_M23"/>
    <property type="match status" value="1"/>
</dbReference>
<proteinExistence type="predicted"/>
<dbReference type="CDD" id="cd12797">
    <property type="entry name" value="M23_peptidase"/>
    <property type="match status" value="1"/>
</dbReference>
<feature type="signal peptide" evidence="1">
    <location>
        <begin position="1"/>
        <end position="22"/>
    </location>
</feature>
<dbReference type="InterPro" id="IPR011055">
    <property type="entry name" value="Dup_hybrid_motif"/>
</dbReference>
<dbReference type="EC" id="3.4.-.-" evidence="3"/>
<dbReference type="PANTHER" id="PTHR21666:SF270">
    <property type="entry name" value="MUREIN HYDROLASE ACTIVATOR ENVC"/>
    <property type="match status" value="1"/>
</dbReference>
<dbReference type="SUPFAM" id="SSF51261">
    <property type="entry name" value="Duplicated hybrid motif"/>
    <property type="match status" value="1"/>
</dbReference>
<dbReference type="InterPro" id="IPR050570">
    <property type="entry name" value="Cell_wall_metabolism_enzyme"/>
</dbReference>
<organism evidence="3 4">
    <name type="scientific">Corynebacterium breve</name>
    <dbReference type="NCBI Taxonomy" id="3049799"/>
    <lineage>
        <taxon>Bacteria</taxon>
        <taxon>Bacillati</taxon>
        <taxon>Actinomycetota</taxon>
        <taxon>Actinomycetes</taxon>
        <taxon>Mycobacteriales</taxon>
        <taxon>Corynebacteriaceae</taxon>
        <taxon>Corynebacterium</taxon>
    </lineage>
</organism>
<evidence type="ECO:0000313" key="3">
    <source>
        <dbReference type="EMBL" id="WIM68382.1"/>
    </source>
</evidence>
<dbReference type="Gene3D" id="2.70.70.10">
    <property type="entry name" value="Glucose Permease (Domain IIA)"/>
    <property type="match status" value="1"/>
</dbReference>